<dbReference type="AlphaFoldDB" id="A0A095SD37"/>
<evidence type="ECO:0008006" key="4">
    <source>
        <dbReference type="Google" id="ProtNLM"/>
    </source>
</evidence>
<gene>
    <name evidence="2" type="ORF">Y5S_03637</name>
</gene>
<keyword evidence="1" id="KW-0812">Transmembrane</keyword>
<keyword evidence="1" id="KW-1133">Transmembrane helix</keyword>
<feature type="transmembrane region" description="Helical" evidence="1">
    <location>
        <begin position="106"/>
        <end position="125"/>
    </location>
</feature>
<dbReference type="Proteomes" id="UP000029444">
    <property type="component" value="Unassembled WGS sequence"/>
</dbReference>
<evidence type="ECO:0000313" key="2">
    <source>
        <dbReference type="EMBL" id="KGD62149.1"/>
    </source>
</evidence>
<dbReference type="RefSeq" id="WP_035235135.1">
    <property type="nucleotide sequence ID" value="NZ_ARXV01000023.1"/>
</dbReference>
<keyword evidence="1" id="KW-0472">Membrane</keyword>
<dbReference type="PATRIC" id="fig|1177154.3.peg.3644"/>
<comment type="caution">
    <text evidence="2">The sequence shown here is derived from an EMBL/GenBank/DDBJ whole genome shotgun (WGS) entry which is preliminary data.</text>
</comment>
<name>A0A095SD37_9GAMM</name>
<proteinExistence type="predicted"/>
<accession>A0A095SD37</accession>
<evidence type="ECO:0000256" key="1">
    <source>
        <dbReference type="SAM" id="Phobius"/>
    </source>
</evidence>
<reference evidence="2 3" key="1">
    <citation type="submission" date="2012-09" db="EMBL/GenBank/DDBJ databases">
        <title>Genome Sequence of alkane-degrading Bacterium Alcanivorax sp. 19-m-6.</title>
        <authorList>
            <person name="Lai Q."/>
            <person name="Shao Z."/>
        </authorList>
    </citation>
    <scope>NUCLEOTIDE SEQUENCE [LARGE SCALE GENOMIC DNA]</scope>
    <source>
        <strain evidence="2 3">19-m-6</strain>
    </source>
</reference>
<organism evidence="2 3">
    <name type="scientific">Alcanivorax nanhaiticus</name>
    <dbReference type="NCBI Taxonomy" id="1177154"/>
    <lineage>
        <taxon>Bacteria</taxon>
        <taxon>Pseudomonadati</taxon>
        <taxon>Pseudomonadota</taxon>
        <taxon>Gammaproteobacteria</taxon>
        <taxon>Oceanospirillales</taxon>
        <taxon>Alcanivoracaceae</taxon>
        <taxon>Alcanivorax</taxon>
    </lineage>
</organism>
<keyword evidence="3" id="KW-1185">Reference proteome</keyword>
<feature type="transmembrane region" description="Helical" evidence="1">
    <location>
        <begin position="12"/>
        <end position="39"/>
    </location>
</feature>
<protein>
    <recommendedName>
        <fullName evidence="4">Transmembrane protein</fullName>
    </recommendedName>
</protein>
<feature type="transmembrane region" description="Helical" evidence="1">
    <location>
        <begin position="131"/>
        <end position="150"/>
    </location>
</feature>
<sequence>MTSDITSAHKRMTLLWFVVLSTPMLIGIAVVLMVIVGGYTAPAILIPEDQLRMGSLGAMALMLLCARPLRNWLLSPAAIAARPVQGLSPNEDENANAAGKVQASMFLLLGILDAVSMIVVALSLMQADMQLAVLNGIYTLVLAIIAKPDFAELIKAVRQQLSRSA</sequence>
<dbReference type="EMBL" id="ARXV01000023">
    <property type="protein sequence ID" value="KGD62149.1"/>
    <property type="molecule type" value="Genomic_DNA"/>
</dbReference>
<evidence type="ECO:0000313" key="3">
    <source>
        <dbReference type="Proteomes" id="UP000029444"/>
    </source>
</evidence>